<reference evidence="4" key="1">
    <citation type="submission" date="2020-05" db="EMBL/GenBank/DDBJ databases">
        <title>Mycena genomes resolve the evolution of fungal bioluminescence.</title>
        <authorList>
            <person name="Tsai I.J."/>
        </authorList>
    </citation>
    <scope>NUCLEOTIDE SEQUENCE</scope>
    <source>
        <strain evidence="4">CCC161011</strain>
    </source>
</reference>
<dbReference type="Proteomes" id="UP000620124">
    <property type="component" value="Unassembled WGS sequence"/>
</dbReference>
<feature type="domain" description="DDE Tnp4" evidence="3">
    <location>
        <begin position="215"/>
        <end position="379"/>
    </location>
</feature>
<dbReference type="GO" id="GO:0046872">
    <property type="term" value="F:metal ion binding"/>
    <property type="evidence" value="ECO:0007669"/>
    <property type="project" value="UniProtKB-KW"/>
</dbReference>
<sequence length="438" mass="49657">MDLDASFLLHQLEDIEDDAIDDGSLTAGTAMAVMALGAIEAHRLRTERRKPSRLYLCRPQLVRNPRGATAWQILYRSRSDRAYITTMGFDVATFDKILDAGFGVAWDTKPIPRADAPNTGATRPGARSLDASGALGLVLHYLNSTMREISLQQIFALIPSTVSRYITFGLNLLLYILRRMPDARIHWPENEDEFSGYNKLIVARHPRLTGAFASVDGLKLLCQTSDNPEIENATFNGWLSEHFITNVIAFVPLGTVIAAKINAPGSWHDSRVAQPIYEKLRTRTPDGFYLVADTAFPRGAQQIEGKIRAPIKAGQRMQGTVAEIEERLAFDRELLSYRQTAEWGMRGLQGSFGRLRIPLEINRQRECGDLIEICLRLNNLRARLVGINQIRNVYIPLWKQNREDEEVWSHFESMMFKDQRRSDRVARFHNIAIYEPTS</sequence>
<keyword evidence="2" id="KW-0479">Metal-binding</keyword>
<dbReference type="AlphaFoldDB" id="A0A8H6XGL9"/>
<dbReference type="EMBL" id="JACAZI010000019">
    <property type="protein sequence ID" value="KAF7340349.1"/>
    <property type="molecule type" value="Genomic_DNA"/>
</dbReference>
<comment type="cofactor">
    <cofactor evidence="1">
        <name>a divalent metal cation</name>
        <dbReference type="ChEBI" id="CHEBI:60240"/>
    </cofactor>
</comment>
<evidence type="ECO:0000259" key="3">
    <source>
        <dbReference type="Pfam" id="PF13359"/>
    </source>
</evidence>
<evidence type="ECO:0000256" key="1">
    <source>
        <dbReference type="ARBA" id="ARBA00001968"/>
    </source>
</evidence>
<dbReference type="Pfam" id="PF13359">
    <property type="entry name" value="DDE_Tnp_4"/>
    <property type="match status" value="1"/>
</dbReference>
<gene>
    <name evidence="4" type="ORF">MVEN_01954100</name>
</gene>
<evidence type="ECO:0000313" key="5">
    <source>
        <dbReference type="Proteomes" id="UP000620124"/>
    </source>
</evidence>
<dbReference type="PANTHER" id="PTHR48471:SF1">
    <property type="entry name" value="DDE TNP4 DOMAIN-CONTAINING PROTEIN"/>
    <property type="match status" value="1"/>
</dbReference>
<dbReference type="PANTHER" id="PTHR48471">
    <property type="entry name" value="DDE TNP4 DOMAIN-CONTAINING PROTEIN"/>
    <property type="match status" value="1"/>
</dbReference>
<evidence type="ECO:0000256" key="2">
    <source>
        <dbReference type="ARBA" id="ARBA00022723"/>
    </source>
</evidence>
<organism evidence="4 5">
    <name type="scientific">Mycena venus</name>
    <dbReference type="NCBI Taxonomy" id="2733690"/>
    <lineage>
        <taxon>Eukaryota</taxon>
        <taxon>Fungi</taxon>
        <taxon>Dikarya</taxon>
        <taxon>Basidiomycota</taxon>
        <taxon>Agaricomycotina</taxon>
        <taxon>Agaricomycetes</taxon>
        <taxon>Agaricomycetidae</taxon>
        <taxon>Agaricales</taxon>
        <taxon>Marasmiineae</taxon>
        <taxon>Mycenaceae</taxon>
        <taxon>Mycena</taxon>
    </lineage>
</organism>
<protein>
    <recommendedName>
        <fullName evidence="3">DDE Tnp4 domain-containing protein</fullName>
    </recommendedName>
</protein>
<comment type="caution">
    <text evidence="4">The sequence shown here is derived from an EMBL/GenBank/DDBJ whole genome shotgun (WGS) entry which is preliminary data.</text>
</comment>
<name>A0A8H6XGL9_9AGAR</name>
<dbReference type="OrthoDB" id="78198at2759"/>
<proteinExistence type="predicted"/>
<dbReference type="InterPro" id="IPR027806">
    <property type="entry name" value="HARBI1_dom"/>
</dbReference>
<accession>A0A8H6XGL9</accession>
<evidence type="ECO:0000313" key="4">
    <source>
        <dbReference type="EMBL" id="KAF7340349.1"/>
    </source>
</evidence>
<keyword evidence="5" id="KW-1185">Reference proteome</keyword>